<evidence type="ECO:0000313" key="1">
    <source>
        <dbReference type="EMBL" id="SDN72998.1"/>
    </source>
</evidence>
<evidence type="ECO:0000313" key="2">
    <source>
        <dbReference type="Proteomes" id="UP000183376"/>
    </source>
</evidence>
<name>A0A1H0DSD5_ALLAB</name>
<dbReference type="AlphaFoldDB" id="A0A1H0DSD5"/>
<dbReference type="Proteomes" id="UP000183376">
    <property type="component" value="Chromosome I"/>
</dbReference>
<gene>
    <name evidence="1" type="ORF">SAMN04489726_7965</name>
</gene>
<keyword evidence="2" id="KW-1185">Reference proteome</keyword>
<proteinExistence type="predicted"/>
<dbReference type="EMBL" id="LT629701">
    <property type="protein sequence ID" value="SDN72998.1"/>
    <property type="molecule type" value="Genomic_DNA"/>
</dbReference>
<sequence length="515" mass="57741">MYAWVHDTVELARDFPEDVDLWNRGYVPCTVHSLWTMRRGKRSERGEIFHVNPERLESWTPIVAPDPAIVAADQHGVAPLYATPVVGPLPSSMPRRIAAIDVDYARVGGDNLPEKWDIDVVGVLVVERESVGELVEFGQWKQVAFHVLRSTTISRLASVAEEVDLIVGHNLFDADYRCLRTYADQVDLGPVLEKSVDTLYFARQILAGGQRKPAGLDLTSLVALHQLRGRRKVRSRTASHRGITNFSDAEDRWFYEPVSDDCERVLELWLDMVAGARLFVPAGGDGRPTERSLDQAERLGLVTPPLTGTSFADLLAARGTVYELPGSASEESAARIHRQINDLIAAGDYANDHGPIASTRRCPALTDKAGSQCPRLVHGDESYCREHRRSRLCRGNPAIGDQCDEVVCDEQSHCRWHRRTALYVASGTRIYEDFRHPVELPGWEQMSIWGFDVGVMRFFAQLWRNSDSPDDEPRHWLHGAGSPYGNIIELRDAICQATRQDREAVDKALAFQLDS</sequence>
<accession>A0A1H0DSD5</accession>
<organism evidence="1 2">
    <name type="scientific">Allokutzneria albata</name>
    <name type="common">Kibdelosporangium albatum</name>
    <dbReference type="NCBI Taxonomy" id="211114"/>
    <lineage>
        <taxon>Bacteria</taxon>
        <taxon>Bacillati</taxon>
        <taxon>Actinomycetota</taxon>
        <taxon>Actinomycetes</taxon>
        <taxon>Pseudonocardiales</taxon>
        <taxon>Pseudonocardiaceae</taxon>
        <taxon>Allokutzneria</taxon>
    </lineage>
</organism>
<reference evidence="1 2" key="1">
    <citation type="submission" date="2016-10" db="EMBL/GenBank/DDBJ databases">
        <authorList>
            <person name="de Groot N.N."/>
        </authorList>
    </citation>
    <scope>NUCLEOTIDE SEQUENCE [LARGE SCALE GENOMIC DNA]</scope>
    <source>
        <strain evidence="1 2">DSM 44149</strain>
    </source>
</reference>
<protein>
    <submittedName>
        <fullName evidence="1">Uncharacterized protein</fullName>
    </submittedName>
</protein>